<proteinExistence type="predicted"/>
<sequence>MKTIKTDKRYLSEVYEELPKGVINKKLADVGGTYLAANCDYNYIIVCPTRDLVDSIEADRNNKYNVFKCYGGTKKDEFDKYCKSNTIKKIAVTYDSLVKLTNWIEDHSNYRVLVDEYHLLLQNVGFREEAINNLFQIIDNYNYVSYLTATPFDCKYEIKQLKDLDHYEIEWKRKIDIYTTRIKSNSPVKAVTKIIMEFLKEELTAPNNEGINTKVEELYIFMNSVTSIRQVCDTLGLEDEDVKICCANRIRNRKLMEKYTISSVTSPNKRINFFTSKCFQGCNLFTNNGLIIVVSDANRESMVTDLTSDLVQIAGRLRDNAEYHNCFRSLLVHIYSTKSDILSDKEFEELMNDKLKEANILISGNSKLSEEESKAMIERMNLSNDIVTVENNRLVFSELKENYFRYWQELRKSYKNGISISGSYDKRFIVCKQEYFSEFEFKLTKKMVVSYQQLIKDYYESFDSEYELVYPEFKEYKKYLTLSNLKTLGYNKDKALEEINKKKKVAAKMSKFECGKFYNNAEIKTILGVKATTIKDYFECVETKVDGKKGYRLKSRKFQIVL</sequence>
<organism evidence="1">
    <name type="scientific">Siphoviridae sp. ctREU2</name>
    <dbReference type="NCBI Taxonomy" id="2826333"/>
    <lineage>
        <taxon>Viruses</taxon>
        <taxon>Duplodnaviria</taxon>
        <taxon>Heunggongvirae</taxon>
        <taxon>Uroviricota</taxon>
        <taxon>Caudoviricetes</taxon>
    </lineage>
</organism>
<reference evidence="1" key="1">
    <citation type="journal article" date="2021" name="Proc. Natl. Acad. Sci. U.S.A.">
        <title>A Catalog of Tens of Thousands of Viruses from Human Metagenomes Reveals Hidden Associations with Chronic Diseases.</title>
        <authorList>
            <person name="Tisza M.J."/>
            <person name="Buck C.B."/>
        </authorList>
    </citation>
    <scope>NUCLEOTIDE SEQUENCE</scope>
    <source>
        <strain evidence="1">CtREU2</strain>
    </source>
</reference>
<keyword evidence="1" id="KW-0547">Nucleotide-binding</keyword>
<evidence type="ECO:0000313" key="1">
    <source>
        <dbReference type="EMBL" id="DAD94559.1"/>
    </source>
</evidence>
<protein>
    <submittedName>
        <fullName evidence="1">DEAD-like helicase</fullName>
    </submittedName>
</protein>
<keyword evidence="1" id="KW-0378">Hydrolase</keyword>
<name>A0A8S5NJP1_9CAUD</name>
<dbReference type="GO" id="GO:0004386">
    <property type="term" value="F:helicase activity"/>
    <property type="evidence" value="ECO:0007669"/>
    <property type="project" value="UniProtKB-KW"/>
</dbReference>
<dbReference type="Gene3D" id="3.40.50.300">
    <property type="entry name" value="P-loop containing nucleotide triphosphate hydrolases"/>
    <property type="match status" value="1"/>
</dbReference>
<dbReference type="EMBL" id="BK015177">
    <property type="protein sequence ID" value="DAD94559.1"/>
    <property type="molecule type" value="Genomic_DNA"/>
</dbReference>
<accession>A0A8S5NJP1</accession>
<keyword evidence="1" id="KW-0067">ATP-binding</keyword>
<keyword evidence="1" id="KW-0347">Helicase</keyword>
<dbReference type="InterPro" id="IPR027417">
    <property type="entry name" value="P-loop_NTPase"/>
</dbReference>
<dbReference type="SUPFAM" id="SSF52540">
    <property type="entry name" value="P-loop containing nucleoside triphosphate hydrolases"/>
    <property type="match status" value="1"/>
</dbReference>